<dbReference type="EMBL" id="BART01011143">
    <property type="protein sequence ID" value="GAG81319.1"/>
    <property type="molecule type" value="Genomic_DNA"/>
</dbReference>
<proteinExistence type="predicted"/>
<reference evidence="4" key="1">
    <citation type="journal article" date="2014" name="Front. Microbiol.">
        <title>High frequency of phylogenetically diverse reductive dehalogenase-homologous genes in deep subseafloor sedimentary metagenomes.</title>
        <authorList>
            <person name="Kawai M."/>
            <person name="Futagami T."/>
            <person name="Toyoda A."/>
            <person name="Takaki Y."/>
            <person name="Nishi S."/>
            <person name="Hori S."/>
            <person name="Arai W."/>
            <person name="Tsubouchi T."/>
            <person name="Morono Y."/>
            <person name="Uchiyama I."/>
            <person name="Ito T."/>
            <person name="Fujiyama A."/>
            <person name="Inagaki F."/>
            <person name="Takami H."/>
        </authorList>
    </citation>
    <scope>NUCLEOTIDE SEQUENCE</scope>
    <source>
        <strain evidence="4">Expedition CK06-06</strain>
    </source>
</reference>
<evidence type="ECO:0000313" key="4">
    <source>
        <dbReference type="EMBL" id="GAG81319.1"/>
    </source>
</evidence>
<dbReference type="Gene3D" id="3.10.105.10">
    <property type="entry name" value="Dipeptide-binding Protein, Domain 3"/>
    <property type="match status" value="1"/>
</dbReference>
<dbReference type="GO" id="GO:0030288">
    <property type="term" value="C:outer membrane-bounded periplasmic space"/>
    <property type="evidence" value="ECO:0007669"/>
    <property type="project" value="TreeGrafter"/>
</dbReference>
<dbReference type="InterPro" id="IPR000914">
    <property type="entry name" value="SBP_5_dom"/>
</dbReference>
<evidence type="ECO:0000259" key="3">
    <source>
        <dbReference type="Pfam" id="PF00496"/>
    </source>
</evidence>
<dbReference type="InterPro" id="IPR039424">
    <property type="entry name" value="SBP_5"/>
</dbReference>
<accession>X1AH60</accession>
<evidence type="ECO:0000256" key="1">
    <source>
        <dbReference type="ARBA" id="ARBA00004418"/>
    </source>
</evidence>
<sequence>TLYTINWSAPDYAIIPLLATALPTISGSGLEYTIPLRSGVTFHDGTAFNATTAKWTFDRFNFFVNWSGNDYYPDALQIGAIEFPFNESLPIAVLPTQTGILYKTADGRLLINNTEIIDPYTIKIMLNEQKGSFMALLNFYGMSMLSPASTPENRYYRNYEKLVGTGPFELSYILADIEQKIVSFADYWQGEAQLESVVWSVFDDINTMNQAFLSGDCNVLLGPDRPFFTQIEADPQLELYYAGNSFTAVWITFNVDHIDVLMRKAIAYAYNYSYLVDVVYLGDAVRWPTYIPMGIQYANYSLNAPTF</sequence>
<evidence type="ECO:0000256" key="2">
    <source>
        <dbReference type="ARBA" id="ARBA00022729"/>
    </source>
</evidence>
<dbReference type="Pfam" id="PF00496">
    <property type="entry name" value="SBP_bac_5"/>
    <property type="match status" value="1"/>
</dbReference>
<dbReference type="Gene3D" id="3.90.76.10">
    <property type="entry name" value="Dipeptide-binding Protein, Domain 1"/>
    <property type="match status" value="1"/>
</dbReference>
<organism evidence="4">
    <name type="scientific">marine sediment metagenome</name>
    <dbReference type="NCBI Taxonomy" id="412755"/>
    <lineage>
        <taxon>unclassified sequences</taxon>
        <taxon>metagenomes</taxon>
        <taxon>ecological metagenomes</taxon>
    </lineage>
</organism>
<comment type="caution">
    <text evidence="4">The sequence shown here is derived from an EMBL/GenBank/DDBJ whole genome shotgun (WGS) entry which is preliminary data.</text>
</comment>
<feature type="non-terminal residue" evidence="4">
    <location>
        <position position="1"/>
    </location>
</feature>
<dbReference type="AlphaFoldDB" id="X1AH60"/>
<dbReference type="Gene3D" id="3.40.190.10">
    <property type="entry name" value="Periplasmic binding protein-like II"/>
    <property type="match status" value="1"/>
</dbReference>
<dbReference type="SUPFAM" id="SSF53850">
    <property type="entry name" value="Periplasmic binding protein-like II"/>
    <property type="match status" value="1"/>
</dbReference>
<dbReference type="GO" id="GO:1904680">
    <property type="term" value="F:peptide transmembrane transporter activity"/>
    <property type="evidence" value="ECO:0007669"/>
    <property type="project" value="TreeGrafter"/>
</dbReference>
<dbReference type="GO" id="GO:0042938">
    <property type="term" value="P:dipeptide transport"/>
    <property type="evidence" value="ECO:0007669"/>
    <property type="project" value="TreeGrafter"/>
</dbReference>
<name>X1AH60_9ZZZZ</name>
<comment type="subcellular location">
    <subcellularLocation>
        <location evidence="1">Periplasm</location>
    </subcellularLocation>
</comment>
<dbReference type="PANTHER" id="PTHR30290:SF32">
    <property type="entry name" value="GLUTATHIONE-BINDING PROTEIN GSIB"/>
    <property type="match status" value="1"/>
</dbReference>
<gene>
    <name evidence="4" type="ORF">S01H4_23888</name>
</gene>
<keyword evidence="2" id="KW-0732">Signal</keyword>
<feature type="domain" description="Solute-binding protein family 5" evidence="3">
    <location>
        <begin position="14"/>
        <end position="303"/>
    </location>
</feature>
<protein>
    <recommendedName>
        <fullName evidence="3">Solute-binding protein family 5 domain-containing protein</fullName>
    </recommendedName>
</protein>
<feature type="non-terminal residue" evidence="4">
    <location>
        <position position="307"/>
    </location>
</feature>
<dbReference type="PANTHER" id="PTHR30290">
    <property type="entry name" value="PERIPLASMIC BINDING COMPONENT OF ABC TRANSPORTER"/>
    <property type="match status" value="1"/>
</dbReference>